<dbReference type="InterPro" id="IPR014719">
    <property type="entry name" value="Ribosomal_bL12_C/ClpS-like"/>
</dbReference>
<protein>
    <recommendedName>
        <fullName evidence="4">Ribosomal protein L7/L12 C-terminal domain-containing protein</fullName>
    </recommendedName>
</protein>
<feature type="region of interest" description="Disordered" evidence="1">
    <location>
        <begin position="83"/>
        <end position="137"/>
    </location>
</feature>
<evidence type="ECO:0000313" key="3">
    <source>
        <dbReference type="Proteomes" id="UP000460221"/>
    </source>
</evidence>
<dbReference type="RefSeq" id="WP_154769877.1">
    <property type="nucleotide sequence ID" value="NZ_WLYK01000008.1"/>
</dbReference>
<organism evidence="2 3">
    <name type="scientific">Nakamurella alba</name>
    <dbReference type="NCBI Taxonomy" id="2665158"/>
    <lineage>
        <taxon>Bacteria</taxon>
        <taxon>Bacillati</taxon>
        <taxon>Actinomycetota</taxon>
        <taxon>Actinomycetes</taxon>
        <taxon>Nakamurellales</taxon>
        <taxon>Nakamurellaceae</taxon>
        <taxon>Nakamurella</taxon>
    </lineage>
</organism>
<sequence length="181" mass="18843">MDVLAWVVVAVLVVLVALVVTARRMVRKPGIDPTDLLLDPALMARVKELAISDRKIQAIKELRDGVPGLGLATAKTMVDRMAAGARPVPPPAPAAPTVDPTPVETVDPVPSVPPVPGPVPAQGTSPDGGLDAAPSSSPVPLEVELEVRTLRSAGNTAAAIKLVRERTGMDQIDATYYVNSL</sequence>
<comment type="caution">
    <text evidence="2">The sequence shown here is derived from an EMBL/GenBank/DDBJ whole genome shotgun (WGS) entry which is preliminary data.</text>
</comment>
<gene>
    <name evidence="2" type="ORF">GIS00_18145</name>
</gene>
<reference evidence="2 3" key="1">
    <citation type="submission" date="2019-11" db="EMBL/GenBank/DDBJ databases">
        <authorList>
            <person name="Jiang L.-Q."/>
        </authorList>
    </citation>
    <scope>NUCLEOTIDE SEQUENCE [LARGE SCALE GENOMIC DNA]</scope>
    <source>
        <strain evidence="2 3">YIM 132087</strain>
    </source>
</reference>
<evidence type="ECO:0000313" key="2">
    <source>
        <dbReference type="EMBL" id="MTD15860.1"/>
    </source>
</evidence>
<name>A0A7K1FP47_9ACTN</name>
<feature type="compositionally biased region" description="Low complexity" evidence="1">
    <location>
        <begin position="95"/>
        <end position="109"/>
    </location>
</feature>
<proteinExistence type="predicted"/>
<keyword evidence="3" id="KW-1185">Reference proteome</keyword>
<dbReference type="EMBL" id="WLYK01000008">
    <property type="protein sequence ID" value="MTD15860.1"/>
    <property type="molecule type" value="Genomic_DNA"/>
</dbReference>
<evidence type="ECO:0008006" key="4">
    <source>
        <dbReference type="Google" id="ProtNLM"/>
    </source>
</evidence>
<dbReference type="Proteomes" id="UP000460221">
    <property type="component" value="Unassembled WGS sequence"/>
</dbReference>
<feature type="compositionally biased region" description="Pro residues" evidence="1">
    <location>
        <begin position="110"/>
        <end position="119"/>
    </location>
</feature>
<dbReference type="AlphaFoldDB" id="A0A7K1FP47"/>
<evidence type="ECO:0000256" key="1">
    <source>
        <dbReference type="SAM" id="MobiDB-lite"/>
    </source>
</evidence>
<dbReference type="Gene3D" id="3.30.1390.10">
    <property type="match status" value="1"/>
</dbReference>
<accession>A0A7K1FP47</accession>